<gene>
    <name evidence="2" type="ORF">RFI_32627</name>
</gene>
<evidence type="ECO:0000256" key="1">
    <source>
        <dbReference type="SAM" id="MobiDB-lite"/>
    </source>
</evidence>
<protein>
    <submittedName>
        <fullName evidence="2">Uncharacterized protein</fullName>
    </submittedName>
</protein>
<evidence type="ECO:0000313" key="2">
    <source>
        <dbReference type="EMBL" id="ETO04769.1"/>
    </source>
</evidence>
<feature type="region of interest" description="Disordered" evidence="1">
    <location>
        <begin position="185"/>
        <end position="231"/>
    </location>
</feature>
<keyword evidence="3" id="KW-1185">Reference proteome</keyword>
<feature type="compositionally biased region" description="Polar residues" evidence="1">
    <location>
        <begin position="222"/>
        <end position="231"/>
    </location>
</feature>
<reference evidence="2 3" key="1">
    <citation type="journal article" date="2013" name="Curr. Biol.">
        <title>The Genome of the Foraminiferan Reticulomyxa filosa.</title>
        <authorList>
            <person name="Glockner G."/>
            <person name="Hulsmann N."/>
            <person name="Schleicher M."/>
            <person name="Noegel A.A."/>
            <person name="Eichinger L."/>
            <person name="Gallinger C."/>
            <person name="Pawlowski J."/>
            <person name="Sierra R."/>
            <person name="Euteneuer U."/>
            <person name="Pillet L."/>
            <person name="Moustafa A."/>
            <person name="Platzer M."/>
            <person name="Groth M."/>
            <person name="Szafranski K."/>
            <person name="Schliwa M."/>
        </authorList>
    </citation>
    <scope>NUCLEOTIDE SEQUENCE [LARGE SCALE GENOMIC DNA]</scope>
</reference>
<name>X6LSZ6_RETFI</name>
<sequence>MSLVVESGLLQAFPYISSKTQNVDESLKGLFESSLGVLLGRRQSKKRQKPLLDKFQTELFTMMCQASDEGIKHFMDSKAQQLNRFLITLFIASLQKAHPARASGEVERTEQRPETTEPVKPKEEKESSPHDEDEDSELPELYVYSTDESAEHETADEDEYDIDEQDQKYEKTEQLMMNEWKELLQVKQQQHQQHQQQQQQSQQQSQSLSSTIANNIGPISPSLPSSQVDTPNVDINKQFRYTPLSMSSSTTSYL</sequence>
<dbReference type="EMBL" id="ASPP01028960">
    <property type="protein sequence ID" value="ETO04769.1"/>
    <property type="molecule type" value="Genomic_DNA"/>
</dbReference>
<feature type="compositionally biased region" description="Low complexity" evidence="1">
    <location>
        <begin position="188"/>
        <end position="207"/>
    </location>
</feature>
<dbReference type="Proteomes" id="UP000023152">
    <property type="component" value="Unassembled WGS sequence"/>
</dbReference>
<feature type="compositionally biased region" description="Basic and acidic residues" evidence="1">
    <location>
        <begin position="104"/>
        <end position="130"/>
    </location>
</feature>
<proteinExistence type="predicted"/>
<dbReference type="AlphaFoldDB" id="X6LSZ6"/>
<accession>X6LSZ6</accession>
<organism evidence="2 3">
    <name type="scientific">Reticulomyxa filosa</name>
    <dbReference type="NCBI Taxonomy" id="46433"/>
    <lineage>
        <taxon>Eukaryota</taxon>
        <taxon>Sar</taxon>
        <taxon>Rhizaria</taxon>
        <taxon>Retaria</taxon>
        <taxon>Foraminifera</taxon>
        <taxon>Monothalamids</taxon>
        <taxon>Reticulomyxidae</taxon>
        <taxon>Reticulomyxa</taxon>
    </lineage>
</organism>
<evidence type="ECO:0000313" key="3">
    <source>
        <dbReference type="Proteomes" id="UP000023152"/>
    </source>
</evidence>
<comment type="caution">
    <text evidence="2">The sequence shown here is derived from an EMBL/GenBank/DDBJ whole genome shotgun (WGS) entry which is preliminary data.</text>
</comment>
<feature type="region of interest" description="Disordered" evidence="1">
    <location>
        <begin position="100"/>
        <end position="139"/>
    </location>
</feature>